<sequence>MKKTLLIAVALACVTLLASVAEAVPQKSSAAAHKRRASHQKSQPQSIALDRPPLDESAVKWSCEHNKAFWLSGDFKSDPSLTLYWSGRNYLLPRVPTTTGAERFQDSDSGLDLVVLPFKAMLFNDHGARSRLVDECKTVEMAAADAQPKPMPLLFSADSEEPDSAAAAHAPFSASKTPSATRQ</sequence>
<name>G2J7U7_9BURK</name>
<accession>G2J7U7</accession>
<dbReference type="RefSeq" id="WP_006682111.1">
    <property type="nucleotide sequence ID" value="NZ_CAFB01000035.1"/>
</dbReference>
<dbReference type="STRING" id="1070319.CAGGBEG34_190007"/>
<proteinExistence type="predicted"/>
<organism evidence="3 4">
    <name type="scientific">Candidatus Glomeribacter gigasporarum BEG34</name>
    <dbReference type="NCBI Taxonomy" id="1070319"/>
    <lineage>
        <taxon>Bacteria</taxon>
        <taxon>Pseudomonadati</taxon>
        <taxon>Pseudomonadota</taxon>
        <taxon>Betaproteobacteria</taxon>
        <taxon>Burkholderiales</taxon>
        <taxon>Burkholderiaceae</taxon>
        <taxon>Candidatus Glomeribacter</taxon>
    </lineage>
</organism>
<dbReference type="eggNOG" id="ENOG5031T51">
    <property type="taxonomic scope" value="Bacteria"/>
</dbReference>
<dbReference type="EMBL" id="CAFB01000035">
    <property type="protein sequence ID" value="CCD28842.1"/>
    <property type="molecule type" value="Genomic_DNA"/>
</dbReference>
<keyword evidence="4" id="KW-1185">Reference proteome</keyword>
<reference evidence="3 4" key="1">
    <citation type="submission" date="2011-08" db="EMBL/GenBank/DDBJ databases">
        <title>The genome of the obligate endobacterium of an arbuscular mycorrhizal fungus reveals an interphylum network of nutritional interactions.</title>
        <authorList>
            <person name="Ghignone S."/>
            <person name="Salvioli A."/>
            <person name="Anca I."/>
            <person name="Lumini E."/>
            <person name="Ortu G."/>
            <person name="Petiti L."/>
            <person name="Cruveiller S."/>
            <person name="Bianciotto V."/>
            <person name="Piffanelli P."/>
            <person name="Lanfranco L."/>
            <person name="Bonfante P."/>
        </authorList>
    </citation>
    <scope>NUCLEOTIDE SEQUENCE [LARGE SCALE GENOMIC DNA]</scope>
    <source>
        <strain evidence="3 4">BEG34</strain>
    </source>
</reference>
<gene>
    <name evidence="3" type="ORF">CAGGBEG34_190007</name>
</gene>
<feature type="chain" id="PRO_5003431539" evidence="2">
    <location>
        <begin position="24"/>
        <end position="183"/>
    </location>
</feature>
<evidence type="ECO:0000313" key="4">
    <source>
        <dbReference type="Proteomes" id="UP000054051"/>
    </source>
</evidence>
<dbReference type="Proteomes" id="UP000054051">
    <property type="component" value="Unassembled WGS sequence"/>
</dbReference>
<dbReference type="AlphaFoldDB" id="G2J7U7"/>
<feature type="signal peptide" evidence="2">
    <location>
        <begin position="1"/>
        <end position="23"/>
    </location>
</feature>
<protein>
    <submittedName>
        <fullName evidence="3">Uncharacterized protein</fullName>
    </submittedName>
</protein>
<feature type="compositionally biased region" description="Low complexity" evidence="1">
    <location>
        <begin position="164"/>
        <end position="175"/>
    </location>
</feature>
<comment type="caution">
    <text evidence="3">The sequence shown here is derived from an EMBL/GenBank/DDBJ whole genome shotgun (WGS) entry which is preliminary data.</text>
</comment>
<feature type="region of interest" description="Disordered" evidence="1">
    <location>
        <begin position="150"/>
        <end position="183"/>
    </location>
</feature>
<evidence type="ECO:0000256" key="2">
    <source>
        <dbReference type="SAM" id="SignalP"/>
    </source>
</evidence>
<evidence type="ECO:0000313" key="3">
    <source>
        <dbReference type="EMBL" id="CCD28842.1"/>
    </source>
</evidence>
<evidence type="ECO:0000256" key="1">
    <source>
        <dbReference type="SAM" id="MobiDB-lite"/>
    </source>
</evidence>
<keyword evidence="2" id="KW-0732">Signal</keyword>